<comment type="similarity">
    <text evidence="2">Belongs to the major facilitator superfamily. Sugar transporter (TC 2.A.1.1) family.</text>
</comment>
<feature type="transmembrane region" description="Helical" evidence="6">
    <location>
        <begin position="313"/>
        <end position="335"/>
    </location>
</feature>
<feature type="transmembrane region" description="Helical" evidence="6">
    <location>
        <begin position="278"/>
        <end position="301"/>
    </location>
</feature>
<reference evidence="9" key="1">
    <citation type="journal article" date="2017" name="Genome Biol.">
        <title>Comparative genomics reveals high biological diversity and specific adaptations in the industrially and medically important fungal genus Aspergillus.</title>
        <authorList>
            <person name="de Vries R.P."/>
            <person name="Riley R."/>
            <person name="Wiebenga A."/>
            <person name="Aguilar-Osorio G."/>
            <person name="Amillis S."/>
            <person name="Uchima C.A."/>
            <person name="Anderluh G."/>
            <person name="Asadollahi M."/>
            <person name="Askin M."/>
            <person name="Barry K."/>
            <person name="Battaglia E."/>
            <person name="Bayram O."/>
            <person name="Benocci T."/>
            <person name="Braus-Stromeyer S.A."/>
            <person name="Caldana C."/>
            <person name="Canovas D."/>
            <person name="Cerqueira G.C."/>
            <person name="Chen F."/>
            <person name="Chen W."/>
            <person name="Choi C."/>
            <person name="Clum A."/>
            <person name="Dos Santos R.A."/>
            <person name="Damasio A.R."/>
            <person name="Diallinas G."/>
            <person name="Emri T."/>
            <person name="Fekete E."/>
            <person name="Flipphi M."/>
            <person name="Freyberg S."/>
            <person name="Gallo A."/>
            <person name="Gournas C."/>
            <person name="Habgood R."/>
            <person name="Hainaut M."/>
            <person name="Harispe M.L."/>
            <person name="Henrissat B."/>
            <person name="Hilden K.S."/>
            <person name="Hope R."/>
            <person name="Hossain A."/>
            <person name="Karabika E."/>
            <person name="Karaffa L."/>
            <person name="Karanyi Z."/>
            <person name="Krasevec N."/>
            <person name="Kuo A."/>
            <person name="Kusch H."/>
            <person name="LaButti K."/>
            <person name="Lagendijk E.L."/>
            <person name="Lapidus A."/>
            <person name="Levasseur A."/>
            <person name="Lindquist E."/>
            <person name="Lipzen A."/>
            <person name="Logrieco A.F."/>
            <person name="MacCabe A."/>
            <person name="Maekelae M.R."/>
            <person name="Malavazi I."/>
            <person name="Melin P."/>
            <person name="Meyer V."/>
            <person name="Mielnichuk N."/>
            <person name="Miskei M."/>
            <person name="Molnar A.P."/>
            <person name="Mule G."/>
            <person name="Ngan C.Y."/>
            <person name="Orejas M."/>
            <person name="Orosz E."/>
            <person name="Ouedraogo J.P."/>
            <person name="Overkamp K.M."/>
            <person name="Park H.-S."/>
            <person name="Perrone G."/>
            <person name="Piumi F."/>
            <person name="Punt P.J."/>
            <person name="Ram A.F."/>
            <person name="Ramon A."/>
            <person name="Rauscher S."/>
            <person name="Record E."/>
            <person name="Riano-Pachon D.M."/>
            <person name="Robert V."/>
            <person name="Roehrig J."/>
            <person name="Ruller R."/>
            <person name="Salamov A."/>
            <person name="Salih N.S."/>
            <person name="Samson R.A."/>
            <person name="Sandor E."/>
            <person name="Sanguinetti M."/>
            <person name="Schuetze T."/>
            <person name="Sepcic K."/>
            <person name="Shelest E."/>
            <person name="Sherlock G."/>
            <person name="Sophianopoulou V."/>
            <person name="Squina F.M."/>
            <person name="Sun H."/>
            <person name="Susca A."/>
            <person name="Todd R.B."/>
            <person name="Tsang A."/>
            <person name="Unkles S.E."/>
            <person name="van de Wiele N."/>
            <person name="van Rossen-Uffink D."/>
            <person name="Oliveira J.V."/>
            <person name="Vesth T.C."/>
            <person name="Visser J."/>
            <person name="Yu J.-H."/>
            <person name="Zhou M."/>
            <person name="Andersen M.R."/>
            <person name="Archer D.B."/>
            <person name="Baker S.E."/>
            <person name="Benoit I."/>
            <person name="Brakhage A.A."/>
            <person name="Braus G.H."/>
            <person name="Fischer R."/>
            <person name="Frisvad J.C."/>
            <person name="Goldman G.H."/>
            <person name="Houbraken J."/>
            <person name="Oakley B."/>
            <person name="Pocsi I."/>
            <person name="Scazzocchio C."/>
            <person name="Seiboth B."/>
            <person name="vanKuyk P.A."/>
            <person name="Wortman J."/>
            <person name="Dyer P.S."/>
            <person name="Grigoriev I.V."/>
        </authorList>
    </citation>
    <scope>NUCLEOTIDE SEQUENCE [LARGE SCALE GENOMIC DNA]</scope>
    <source>
        <strain evidence="9">CBS 506.65</strain>
    </source>
</reference>
<evidence type="ECO:0000313" key="9">
    <source>
        <dbReference type="Proteomes" id="UP000184188"/>
    </source>
</evidence>
<feature type="transmembrane region" description="Helical" evidence="6">
    <location>
        <begin position="443"/>
        <end position="461"/>
    </location>
</feature>
<sequence length="493" mass="52107">MTDTLLSNLRLYPKIACVAVALALAFLLAGYDTVVLGNITAVPEFKREFGTEYHGKSIIPTAWLSVWSAVGPIGSMAGAAAAGWLQDRAGRRPSLAASCVVCAVGIAVAFCANLAGSIASRRGVFLVGRTLQGVGVGGAMAGAQTYLSETVPVGLRGSALSLSPVFMLIGELVGAAVIDAAEGRGDTAAAYLIPFGSQWAFTALPFLVACLVPESPAYLLRRGQIEAARASLSRLHTTSVDITSMLEEIRLSLELEEQLALEVSYRDCFHGVNRRRTLIVCFAFVVPSFFGVPLLASASYFMQTLGMSSSLSILVLLLGIVLGLLANAVGVWLTSRIGRRPLMLVSLTLATLLWLSMGIAGCWPSTNAVTWYAAASMIAVVVVCGLGAWPASYAVAGEASSLRLRARTQGLGVLTYMLSNVVMDLVLPYIYNTDAGDLRAKTGFVYAGLCAVTAATTWLLVPEMKGRTAMEIDEMFEARLQCRQFGGHVAAKV</sequence>
<evidence type="ECO:0000256" key="5">
    <source>
        <dbReference type="ARBA" id="ARBA00023136"/>
    </source>
</evidence>
<proteinExistence type="inferred from homology"/>
<accession>A0A1L9SH69</accession>
<dbReference type="OrthoDB" id="6612291at2759"/>
<evidence type="ECO:0000256" key="1">
    <source>
        <dbReference type="ARBA" id="ARBA00004141"/>
    </source>
</evidence>
<dbReference type="Gene3D" id="1.20.1250.20">
    <property type="entry name" value="MFS general substrate transporter like domains"/>
    <property type="match status" value="1"/>
</dbReference>
<keyword evidence="9" id="KW-1185">Reference proteome</keyword>
<organism evidence="8 9">
    <name type="scientific">Penicilliopsis zonata CBS 506.65</name>
    <dbReference type="NCBI Taxonomy" id="1073090"/>
    <lineage>
        <taxon>Eukaryota</taxon>
        <taxon>Fungi</taxon>
        <taxon>Dikarya</taxon>
        <taxon>Ascomycota</taxon>
        <taxon>Pezizomycotina</taxon>
        <taxon>Eurotiomycetes</taxon>
        <taxon>Eurotiomycetidae</taxon>
        <taxon>Eurotiales</taxon>
        <taxon>Aspergillaceae</taxon>
        <taxon>Penicilliopsis</taxon>
    </lineage>
</organism>
<dbReference type="PROSITE" id="PS00217">
    <property type="entry name" value="SUGAR_TRANSPORT_2"/>
    <property type="match status" value="1"/>
</dbReference>
<name>A0A1L9SH69_9EURO</name>
<feature type="transmembrane region" description="Helical" evidence="6">
    <location>
        <begin position="410"/>
        <end position="431"/>
    </location>
</feature>
<dbReference type="FunFam" id="1.20.1250.20:FF:000078">
    <property type="entry name" value="MFS maltose transporter, putative"/>
    <property type="match status" value="1"/>
</dbReference>
<feature type="domain" description="Major facilitator superfamily (MFS) profile" evidence="7">
    <location>
        <begin position="18"/>
        <end position="465"/>
    </location>
</feature>
<dbReference type="Pfam" id="PF00083">
    <property type="entry name" value="Sugar_tr"/>
    <property type="match status" value="1"/>
</dbReference>
<gene>
    <name evidence="8" type="ORF">ASPZODRAFT_2129621</name>
</gene>
<dbReference type="PROSITE" id="PS50850">
    <property type="entry name" value="MFS"/>
    <property type="match status" value="1"/>
</dbReference>
<dbReference type="InterPro" id="IPR050360">
    <property type="entry name" value="MFS_Sugar_Transporters"/>
</dbReference>
<dbReference type="Proteomes" id="UP000184188">
    <property type="component" value="Unassembled WGS sequence"/>
</dbReference>
<keyword evidence="4 6" id="KW-1133">Transmembrane helix</keyword>
<dbReference type="EMBL" id="KV878342">
    <property type="protein sequence ID" value="OJJ46508.1"/>
    <property type="molecule type" value="Genomic_DNA"/>
</dbReference>
<dbReference type="RefSeq" id="XP_022581018.1">
    <property type="nucleotide sequence ID" value="XM_022727835.1"/>
</dbReference>
<dbReference type="VEuPathDB" id="FungiDB:ASPZODRAFT_2129621"/>
<dbReference type="InterPro" id="IPR020846">
    <property type="entry name" value="MFS_dom"/>
</dbReference>
<keyword evidence="3 6" id="KW-0812">Transmembrane</keyword>
<feature type="transmembrane region" description="Helical" evidence="6">
    <location>
        <begin position="95"/>
        <end position="118"/>
    </location>
</feature>
<feature type="transmembrane region" description="Helical" evidence="6">
    <location>
        <begin position="342"/>
        <end position="363"/>
    </location>
</feature>
<feature type="transmembrane region" description="Helical" evidence="6">
    <location>
        <begin position="190"/>
        <end position="212"/>
    </location>
</feature>
<feature type="transmembrane region" description="Helical" evidence="6">
    <location>
        <begin position="369"/>
        <end position="389"/>
    </location>
</feature>
<dbReference type="AlphaFoldDB" id="A0A1L9SH69"/>
<evidence type="ECO:0000256" key="4">
    <source>
        <dbReference type="ARBA" id="ARBA00022989"/>
    </source>
</evidence>
<dbReference type="GO" id="GO:0005351">
    <property type="term" value="F:carbohydrate:proton symporter activity"/>
    <property type="evidence" value="ECO:0007669"/>
    <property type="project" value="TreeGrafter"/>
</dbReference>
<keyword evidence="5 6" id="KW-0472">Membrane</keyword>
<evidence type="ECO:0000259" key="7">
    <source>
        <dbReference type="PROSITE" id="PS50850"/>
    </source>
</evidence>
<comment type="subcellular location">
    <subcellularLocation>
        <location evidence="1">Membrane</location>
        <topology evidence="1">Multi-pass membrane protein</topology>
    </subcellularLocation>
</comment>
<dbReference type="InterPro" id="IPR036259">
    <property type="entry name" value="MFS_trans_sf"/>
</dbReference>
<evidence type="ECO:0000256" key="3">
    <source>
        <dbReference type="ARBA" id="ARBA00022692"/>
    </source>
</evidence>
<evidence type="ECO:0000256" key="6">
    <source>
        <dbReference type="SAM" id="Phobius"/>
    </source>
</evidence>
<dbReference type="InterPro" id="IPR005828">
    <property type="entry name" value="MFS_sugar_transport-like"/>
</dbReference>
<evidence type="ECO:0000256" key="2">
    <source>
        <dbReference type="ARBA" id="ARBA00010992"/>
    </source>
</evidence>
<dbReference type="SUPFAM" id="SSF103473">
    <property type="entry name" value="MFS general substrate transporter"/>
    <property type="match status" value="1"/>
</dbReference>
<dbReference type="InterPro" id="IPR005829">
    <property type="entry name" value="Sugar_transporter_CS"/>
</dbReference>
<dbReference type="PANTHER" id="PTHR48022">
    <property type="entry name" value="PLASTIDIC GLUCOSE TRANSPORTER 4"/>
    <property type="match status" value="1"/>
</dbReference>
<dbReference type="GeneID" id="34614299"/>
<evidence type="ECO:0000313" key="8">
    <source>
        <dbReference type="EMBL" id="OJJ46508.1"/>
    </source>
</evidence>
<feature type="transmembrane region" description="Helical" evidence="6">
    <location>
        <begin position="61"/>
        <end position="83"/>
    </location>
</feature>
<dbReference type="PANTHER" id="PTHR48022:SF41">
    <property type="entry name" value="MAJOR FACILITATOR SUPERFAMILY (MFS) PROFILE DOMAIN-CONTAINING PROTEIN"/>
    <property type="match status" value="1"/>
</dbReference>
<dbReference type="GO" id="GO:0016020">
    <property type="term" value="C:membrane"/>
    <property type="evidence" value="ECO:0007669"/>
    <property type="project" value="UniProtKB-SubCell"/>
</dbReference>
<protein>
    <recommendedName>
        <fullName evidence="7">Major facilitator superfamily (MFS) profile domain-containing protein</fullName>
    </recommendedName>
</protein>
<feature type="transmembrane region" description="Helical" evidence="6">
    <location>
        <begin position="159"/>
        <end position="178"/>
    </location>
</feature>